<evidence type="ECO:0000256" key="3">
    <source>
        <dbReference type="ARBA" id="ARBA00022475"/>
    </source>
</evidence>
<evidence type="ECO:0000256" key="2">
    <source>
        <dbReference type="ARBA" id="ARBA00022448"/>
    </source>
</evidence>
<dbReference type="PANTHER" id="PTHR32196:SF71">
    <property type="entry name" value="AUTOINDUCER 2 IMPORT SYSTEM PERMEASE PROTEIN LSRD"/>
    <property type="match status" value="1"/>
</dbReference>
<dbReference type="InterPro" id="IPR001851">
    <property type="entry name" value="ABC_transp_permease"/>
</dbReference>
<feature type="transmembrane region" description="Helical" evidence="10">
    <location>
        <begin position="304"/>
        <end position="323"/>
    </location>
</feature>
<feature type="region of interest" description="Disordered" evidence="9">
    <location>
        <begin position="329"/>
        <end position="358"/>
    </location>
</feature>
<feature type="transmembrane region" description="Helical" evidence="10">
    <location>
        <begin position="128"/>
        <end position="148"/>
    </location>
</feature>
<keyword evidence="6 10" id="KW-1133">Transmembrane helix</keyword>
<comment type="subcellular location">
    <subcellularLocation>
        <location evidence="1">Cell membrane</location>
        <topology evidence="1">Multi-pass membrane protein</topology>
    </subcellularLocation>
</comment>
<evidence type="ECO:0000256" key="8">
    <source>
        <dbReference type="ARBA" id="ARBA00039381"/>
    </source>
</evidence>
<organism evidence="11 12">
    <name type="scientific">Agrococcus terreus</name>
    <dbReference type="NCBI Taxonomy" id="574649"/>
    <lineage>
        <taxon>Bacteria</taxon>
        <taxon>Bacillati</taxon>
        <taxon>Actinomycetota</taxon>
        <taxon>Actinomycetes</taxon>
        <taxon>Micrococcales</taxon>
        <taxon>Microbacteriaceae</taxon>
        <taxon>Agrococcus</taxon>
    </lineage>
</organism>
<evidence type="ECO:0000256" key="5">
    <source>
        <dbReference type="ARBA" id="ARBA00022692"/>
    </source>
</evidence>
<keyword evidence="5 10" id="KW-0812">Transmembrane</keyword>
<dbReference type="CDD" id="cd06579">
    <property type="entry name" value="TM_PBP1_transp_AraH_like"/>
    <property type="match status" value="1"/>
</dbReference>
<feature type="transmembrane region" description="Helical" evidence="10">
    <location>
        <begin position="168"/>
        <end position="191"/>
    </location>
</feature>
<evidence type="ECO:0000256" key="1">
    <source>
        <dbReference type="ARBA" id="ARBA00004651"/>
    </source>
</evidence>
<keyword evidence="2" id="KW-0813">Transport</keyword>
<keyword evidence="4" id="KW-0997">Cell inner membrane</keyword>
<feature type="transmembrane region" description="Helical" evidence="10">
    <location>
        <begin position="101"/>
        <end position="122"/>
    </location>
</feature>
<proteinExistence type="predicted"/>
<keyword evidence="7 10" id="KW-0472">Membrane</keyword>
<dbReference type="EMBL" id="BMLM01000001">
    <property type="protein sequence ID" value="GGN83479.1"/>
    <property type="molecule type" value="Genomic_DNA"/>
</dbReference>
<feature type="transmembrane region" description="Helical" evidence="10">
    <location>
        <begin position="223"/>
        <end position="244"/>
    </location>
</feature>
<evidence type="ECO:0000313" key="11">
    <source>
        <dbReference type="EMBL" id="GGN83479.1"/>
    </source>
</evidence>
<comment type="caution">
    <text evidence="11">The sequence shown here is derived from an EMBL/GenBank/DDBJ whole genome shotgun (WGS) entry which is preliminary data.</text>
</comment>
<keyword evidence="3" id="KW-1003">Cell membrane</keyword>
<name>A0ABQ2KHA9_9MICO</name>
<feature type="transmembrane region" description="Helical" evidence="10">
    <location>
        <begin position="52"/>
        <end position="71"/>
    </location>
</feature>
<feature type="compositionally biased region" description="Low complexity" evidence="9">
    <location>
        <begin position="344"/>
        <end position="358"/>
    </location>
</feature>
<dbReference type="RefSeq" id="WP_188717498.1">
    <property type="nucleotide sequence ID" value="NZ_BAABBD010000002.1"/>
</dbReference>
<accession>A0ABQ2KHA9</accession>
<dbReference type="Pfam" id="PF02653">
    <property type="entry name" value="BPD_transp_2"/>
    <property type="match status" value="1"/>
</dbReference>
<dbReference type="Proteomes" id="UP000626982">
    <property type="component" value="Unassembled WGS sequence"/>
</dbReference>
<keyword evidence="12" id="KW-1185">Reference proteome</keyword>
<sequence length="358" mass="36278">MTAVAVQPSLGRRFVAGLGTPSGAVFLLLVALLVAVVVANPNFADPNQLVRFLARTAPIAIAAIGQFFVIVSGEFDLSMGAVIATQVVIAGNVIGQDEAMILPGIALMLLVGVVVGVVNGLLTTVAKVPSFIVTLGMMLALYGFVRFLTGGAATGNPVDSFREIGRGLLLDTIPYPVIMLIVVGAAAWALMRAPYGQTLLAVGDNPVTARLSGTRTVVVKTSAFVLSALAATVAGILLVGYAGVHPSIGQGYEFQAITAVVLGGAVLGGGRGWVLSAAAGAISLELLFTLLNIAGIDATWRPTVQGAIIIAAVALGGVAWRAARKPSAPAAAARAEDPDPAPPSKTTTPPITTTTGEQ</sequence>
<feature type="transmembrane region" description="Helical" evidence="10">
    <location>
        <begin position="256"/>
        <end position="284"/>
    </location>
</feature>
<evidence type="ECO:0000256" key="6">
    <source>
        <dbReference type="ARBA" id="ARBA00022989"/>
    </source>
</evidence>
<evidence type="ECO:0000256" key="9">
    <source>
        <dbReference type="SAM" id="MobiDB-lite"/>
    </source>
</evidence>
<feature type="transmembrane region" description="Helical" evidence="10">
    <location>
        <begin position="20"/>
        <end position="40"/>
    </location>
</feature>
<evidence type="ECO:0000256" key="10">
    <source>
        <dbReference type="SAM" id="Phobius"/>
    </source>
</evidence>
<reference evidence="12" key="1">
    <citation type="journal article" date="2019" name="Int. J. Syst. Evol. Microbiol.">
        <title>The Global Catalogue of Microorganisms (GCM) 10K type strain sequencing project: providing services to taxonomists for standard genome sequencing and annotation.</title>
        <authorList>
            <consortium name="The Broad Institute Genomics Platform"/>
            <consortium name="The Broad Institute Genome Sequencing Center for Infectious Disease"/>
            <person name="Wu L."/>
            <person name="Ma J."/>
        </authorList>
    </citation>
    <scope>NUCLEOTIDE SEQUENCE [LARGE SCALE GENOMIC DNA]</scope>
    <source>
        <strain evidence="12">CGMCC 1.6960</strain>
    </source>
</reference>
<evidence type="ECO:0000256" key="4">
    <source>
        <dbReference type="ARBA" id="ARBA00022519"/>
    </source>
</evidence>
<dbReference type="PANTHER" id="PTHR32196">
    <property type="entry name" value="ABC TRANSPORTER PERMEASE PROTEIN YPHD-RELATED-RELATED"/>
    <property type="match status" value="1"/>
</dbReference>
<evidence type="ECO:0000313" key="12">
    <source>
        <dbReference type="Proteomes" id="UP000626982"/>
    </source>
</evidence>
<evidence type="ECO:0000256" key="7">
    <source>
        <dbReference type="ARBA" id="ARBA00023136"/>
    </source>
</evidence>
<protein>
    <recommendedName>
        <fullName evidence="8">Autoinducer 2 import system permease protein LsrD</fullName>
    </recommendedName>
</protein>
<gene>
    <name evidence="11" type="ORF">GCM10010968_14290</name>
</gene>